<sequence length="99" mass="10264">MNNVMGIALSGTRVAQQGVQVAAHNVANLATPDAQRLQLQRSAVEQGGVKASVTSIGADTRAPLGDLLAAKAEVVAFAANATVIRRQDQMLGSLLDREV</sequence>
<reference evidence="1" key="1">
    <citation type="submission" date="2022-07" db="EMBL/GenBank/DDBJ databases">
        <authorList>
            <consortium name="Clinical and Environmental Microbiology Branch: Whole genome sequencing antimicrobial resistance pathogens in the healthcare setting"/>
        </authorList>
    </citation>
    <scope>NUCLEOTIDE SEQUENCE</scope>
    <source>
        <strain evidence="1">Stenotrophomonas_maltophilia_2021CK-00905</strain>
    </source>
</reference>
<comment type="caution">
    <text evidence="1">The sequence shown here is derived from an EMBL/GenBank/DDBJ whole genome shotgun (WGS) entry which is preliminary data.</text>
</comment>
<name>A0AAI9FYU1_STEMA</name>
<evidence type="ECO:0000313" key="2">
    <source>
        <dbReference type="Proteomes" id="UP001214521"/>
    </source>
</evidence>
<organism evidence="1 2">
    <name type="scientific">Stenotrophomonas maltophilia</name>
    <name type="common">Pseudomonas maltophilia</name>
    <name type="synonym">Xanthomonas maltophilia</name>
    <dbReference type="NCBI Taxonomy" id="40324"/>
    <lineage>
        <taxon>Bacteria</taxon>
        <taxon>Pseudomonadati</taxon>
        <taxon>Pseudomonadota</taxon>
        <taxon>Gammaproteobacteria</taxon>
        <taxon>Lysobacterales</taxon>
        <taxon>Lysobacteraceae</taxon>
        <taxon>Stenotrophomonas</taxon>
        <taxon>Stenotrophomonas maltophilia group</taxon>
    </lineage>
</organism>
<dbReference type="RefSeq" id="WP_049445698.1">
    <property type="nucleotide sequence ID" value="NZ_CP040435.1"/>
</dbReference>
<protein>
    <recommendedName>
        <fullName evidence="3">Flagellar basal body rod protein N-terminal domain-containing protein</fullName>
    </recommendedName>
</protein>
<dbReference type="Proteomes" id="UP001214521">
    <property type="component" value="Unassembled WGS sequence"/>
</dbReference>
<gene>
    <name evidence="1" type="ORF">QEK83_004681</name>
</gene>
<evidence type="ECO:0008006" key="3">
    <source>
        <dbReference type="Google" id="ProtNLM"/>
    </source>
</evidence>
<dbReference type="EMBL" id="ABLOMU010000132">
    <property type="protein sequence ID" value="EKT4443969.1"/>
    <property type="molecule type" value="Genomic_DNA"/>
</dbReference>
<proteinExistence type="predicted"/>
<dbReference type="AlphaFoldDB" id="A0AAI9FYU1"/>
<evidence type="ECO:0000313" key="1">
    <source>
        <dbReference type="EMBL" id="EKT4443969.1"/>
    </source>
</evidence>
<accession>A0AAI9FYU1</accession>